<evidence type="ECO:0000256" key="9">
    <source>
        <dbReference type="ARBA" id="ARBA00022989"/>
    </source>
</evidence>
<evidence type="ECO:0000256" key="15">
    <source>
        <dbReference type="ARBA" id="ARBA00049075"/>
    </source>
</evidence>
<evidence type="ECO:0000256" key="6">
    <source>
        <dbReference type="ARBA" id="ARBA00022824"/>
    </source>
</evidence>
<comment type="catalytic activity">
    <reaction evidence="13">
        <text>a 5'-end (N(7)-methyl 5'-triphosphoguanosine)-ribonucleoside in snoRNA + S-adenosyl-L-methionine = a 5'-end (N(2),N(7)-dimethyl 5'-triphosphoguanosine)-ribonucleoside in snoRNA + S-adenosyl-L-homocysteine + H(+)</text>
        <dbReference type="Rhea" id="RHEA:78475"/>
        <dbReference type="Rhea" id="RHEA-COMP:19086"/>
        <dbReference type="Rhea" id="RHEA-COMP:19088"/>
        <dbReference type="ChEBI" id="CHEBI:15378"/>
        <dbReference type="ChEBI" id="CHEBI:57856"/>
        <dbReference type="ChEBI" id="CHEBI:59789"/>
        <dbReference type="ChEBI" id="CHEBI:156461"/>
        <dbReference type="ChEBI" id="CHEBI:172880"/>
    </reaction>
    <physiologicalReaction direction="left-to-right" evidence="13">
        <dbReference type="Rhea" id="RHEA:78476"/>
    </physiologicalReaction>
</comment>
<evidence type="ECO:0000256" key="8">
    <source>
        <dbReference type="ARBA" id="ARBA00022927"/>
    </source>
</evidence>
<evidence type="ECO:0000256" key="12">
    <source>
        <dbReference type="ARBA" id="ARBA00047418"/>
    </source>
</evidence>
<evidence type="ECO:0000256" key="17">
    <source>
        <dbReference type="SAM" id="MobiDB-lite"/>
    </source>
</evidence>
<dbReference type="CDD" id="cd02440">
    <property type="entry name" value="AdoMet_MTases"/>
    <property type="match status" value="1"/>
</dbReference>
<dbReference type="Proteomes" id="UP001140074">
    <property type="component" value="Unassembled WGS sequence"/>
</dbReference>
<dbReference type="InterPro" id="IPR019012">
    <property type="entry name" value="RNA_cap_Gua-N2-MeTrfase"/>
</dbReference>
<evidence type="ECO:0000313" key="19">
    <source>
        <dbReference type="EMBL" id="KAJ2865197.1"/>
    </source>
</evidence>
<dbReference type="Gene3D" id="3.40.50.150">
    <property type="entry name" value="Vaccinia Virus protein VP39"/>
    <property type="match status" value="1"/>
</dbReference>
<evidence type="ECO:0000256" key="1">
    <source>
        <dbReference type="ARBA" id="ARBA00004163"/>
    </source>
</evidence>
<keyword evidence="20" id="KW-1185">Reference proteome</keyword>
<evidence type="ECO:0000256" key="4">
    <source>
        <dbReference type="ARBA" id="ARBA00022448"/>
    </source>
</evidence>
<dbReference type="GO" id="GO:0071164">
    <property type="term" value="F:RNA cap trimethylguanosine synthase activity"/>
    <property type="evidence" value="ECO:0007669"/>
    <property type="project" value="TreeGrafter"/>
</dbReference>
<dbReference type="EMBL" id="JANBUY010000066">
    <property type="protein sequence ID" value="KAJ2865197.1"/>
    <property type="molecule type" value="Genomic_DNA"/>
</dbReference>
<dbReference type="GO" id="GO:0016192">
    <property type="term" value="P:vesicle-mediated transport"/>
    <property type="evidence" value="ECO:0007669"/>
    <property type="project" value="UniProtKB-KW"/>
</dbReference>
<keyword evidence="4" id="KW-0813">Transport</keyword>
<feature type="transmembrane region" description="Helical" evidence="18">
    <location>
        <begin position="508"/>
        <end position="531"/>
    </location>
</feature>
<dbReference type="SUPFAM" id="SSF53335">
    <property type="entry name" value="S-adenosyl-L-methionine-dependent methyltransferases"/>
    <property type="match status" value="1"/>
</dbReference>
<reference evidence="19" key="1">
    <citation type="submission" date="2022-07" db="EMBL/GenBank/DDBJ databases">
        <title>Phylogenomic reconstructions and comparative analyses of Kickxellomycotina fungi.</title>
        <authorList>
            <person name="Reynolds N.K."/>
            <person name="Stajich J.E."/>
            <person name="Barry K."/>
            <person name="Grigoriev I.V."/>
            <person name="Crous P."/>
            <person name="Smith M.E."/>
        </authorList>
    </citation>
    <scope>NUCLEOTIDE SEQUENCE</scope>
    <source>
        <strain evidence="19">RSA 476</strain>
    </source>
</reference>
<comment type="catalytic activity">
    <reaction evidence="15">
        <text>a 5'-end (N(7)-methyl 5'-triphosphoguanosine)-ribonucleoside in snRNA + S-adenosyl-L-methionine = a 5'-end (N(2),N(7)-dimethyl 5'-triphosphoguanosine)-ribonucleoside in snRNA + S-adenosyl-L-homocysteine + H(+)</text>
        <dbReference type="Rhea" id="RHEA:78471"/>
        <dbReference type="Rhea" id="RHEA-COMP:19085"/>
        <dbReference type="Rhea" id="RHEA-COMP:19087"/>
        <dbReference type="ChEBI" id="CHEBI:15378"/>
        <dbReference type="ChEBI" id="CHEBI:57856"/>
        <dbReference type="ChEBI" id="CHEBI:59789"/>
        <dbReference type="ChEBI" id="CHEBI:156461"/>
        <dbReference type="ChEBI" id="CHEBI:172880"/>
    </reaction>
    <physiologicalReaction direction="left-to-right" evidence="15">
        <dbReference type="Rhea" id="RHEA:78472"/>
    </physiologicalReaction>
</comment>
<sequence>MGKRKRKQFQPAHMATTNGVEAGGGDTFVTPQGQEMPAALEKYWRQRYNFFWRFDEGIAIDEEGWYSVTPEAIAEDTAKRIAQLHNQQQHNQQQLHSQRRPPKKKQQWVPDFGRICIVEAFCGVGGNAIKFAEWCEHVIAIDIDPGRLEMARHNAEIYGVADRIEFILGDFYQLAPMLKADVVFMSPPWGGPEYLGAEVFDLNKMPFHSAQEWLDRARMVSKNIVYFMPKNCDPVQLADLYPGAPCEIELNYTNGFLKAVTAYYNDVALSDEGGYSARDEVYQARSLDICERHVSEPTFSEPLDAAQVRKLVNIERILANYSKPGSHNSKYQERADNIERQLRPWIEKKDTLIAALSNGSTNSKEQAVSEPDQPPEKQEDYEDSSSDAPQPIVQEKPELKRRSSLAEKREELLGEMEGLRRRGVVPNSVEGVERLLKSQRATQEELTSDLVQMASVLKKNSEAFGDLIEKDKTVIEETANLLNSNVSGVGKHGARLNKYRKQAWGTTGLTWLMILVVVCVFFVLVLFMRIAPKRY</sequence>
<feature type="region of interest" description="Disordered" evidence="17">
    <location>
        <begin position="1"/>
        <end position="25"/>
    </location>
</feature>
<keyword evidence="5 18" id="KW-0812">Transmembrane</keyword>
<feature type="compositionally biased region" description="Polar residues" evidence="17">
    <location>
        <begin position="357"/>
        <end position="366"/>
    </location>
</feature>
<comment type="catalytic activity">
    <reaction evidence="14">
        <text>a 5'-end (N(2),N(7)-dimethyl 5'-triphosphoguanosine)-ribonucleoside in snRNA + S-adenosyl-L-methionine = a 5'-end (N(2),N(2),N(7)-trimethyl 5'-triphosphoguanosine)-ribonucleoside in snRNA + S-adenosyl-L-homocysteine + H(+)</text>
        <dbReference type="Rhea" id="RHEA:78479"/>
        <dbReference type="Rhea" id="RHEA-COMP:19087"/>
        <dbReference type="Rhea" id="RHEA-COMP:19089"/>
        <dbReference type="ChEBI" id="CHEBI:15378"/>
        <dbReference type="ChEBI" id="CHEBI:57856"/>
        <dbReference type="ChEBI" id="CHEBI:59789"/>
        <dbReference type="ChEBI" id="CHEBI:167623"/>
        <dbReference type="ChEBI" id="CHEBI:172880"/>
    </reaction>
    <physiologicalReaction direction="left-to-right" evidence="14">
        <dbReference type="Rhea" id="RHEA:78480"/>
    </physiologicalReaction>
</comment>
<dbReference type="AlphaFoldDB" id="A0A9W8IM40"/>
<evidence type="ECO:0000256" key="11">
    <source>
        <dbReference type="ARBA" id="ARBA00025783"/>
    </source>
</evidence>
<proteinExistence type="inferred from homology"/>
<name>A0A9W8IM40_9FUNG</name>
<keyword evidence="6" id="KW-0256">Endoplasmic reticulum</keyword>
<evidence type="ECO:0000256" key="14">
    <source>
        <dbReference type="ARBA" id="ARBA00048763"/>
    </source>
</evidence>
<comment type="subcellular location">
    <subcellularLocation>
        <location evidence="1">Endoplasmic reticulum membrane</location>
        <topology evidence="1">Single-pass type IV membrane protein</topology>
    </subcellularLocation>
</comment>
<keyword evidence="7" id="KW-0931">ER-Golgi transport</keyword>
<evidence type="ECO:0000256" key="7">
    <source>
        <dbReference type="ARBA" id="ARBA00022892"/>
    </source>
</evidence>
<keyword evidence="10 18" id="KW-0472">Membrane</keyword>
<keyword evidence="8" id="KW-0653">Protein transport</keyword>
<evidence type="ECO:0000313" key="20">
    <source>
        <dbReference type="Proteomes" id="UP001140074"/>
    </source>
</evidence>
<evidence type="ECO:0000256" key="2">
    <source>
        <dbReference type="ARBA" id="ARBA00007891"/>
    </source>
</evidence>
<dbReference type="GO" id="GO:0005789">
    <property type="term" value="C:endoplasmic reticulum membrane"/>
    <property type="evidence" value="ECO:0007669"/>
    <property type="project" value="UniProtKB-SubCell"/>
</dbReference>
<evidence type="ECO:0000256" key="5">
    <source>
        <dbReference type="ARBA" id="ARBA00022692"/>
    </source>
</evidence>
<evidence type="ECO:0000256" key="16">
    <source>
        <dbReference type="ARBA" id="ARBA00049790"/>
    </source>
</evidence>
<evidence type="ECO:0000256" key="10">
    <source>
        <dbReference type="ARBA" id="ARBA00023136"/>
    </source>
</evidence>
<dbReference type="PANTHER" id="PTHR14741">
    <property type="entry name" value="S-ADENOSYLMETHIONINE-DEPENDENT METHYLTRANSFERASE RELATED"/>
    <property type="match status" value="1"/>
</dbReference>
<comment type="caution">
    <text evidence="19">The sequence shown here is derived from an EMBL/GenBank/DDBJ whole genome shotgun (WGS) entry which is preliminary data.</text>
</comment>
<accession>A0A9W8IM40</accession>
<gene>
    <name evidence="19" type="primary">TGS1</name>
    <name evidence="19" type="ORF">GGH94_002400</name>
</gene>
<feature type="region of interest" description="Disordered" evidence="17">
    <location>
        <begin position="357"/>
        <end position="405"/>
    </location>
</feature>
<dbReference type="CDD" id="cd15860">
    <property type="entry name" value="SNARE_USE1"/>
    <property type="match status" value="1"/>
</dbReference>
<comment type="catalytic activity">
    <reaction evidence="12">
        <text>a 5'-end (N(2),N(7)-dimethyl 5'-triphosphoguanosine)-ribonucleoside in snoRNA + S-adenosyl-L-methionine = a 5'-end (N(2),N(2),N(7)-trimethyl 5'-triphosphoguanosine)-ribonucleoside in snoRNA + S-adenosyl-L-homocysteine + H(+)</text>
        <dbReference type="Rhea" id="RHEA:78507"/>
        <dbReference type="Rhea" id="RHEA-COMP:19088"/>
        <dbReference type="Rhea" id="RHEA-COMP:19090"/>
        <dbReference type="ChEBI" id="CHEBI:15378"/>
        <dbReference type="ChEBI" id="CHEBI:57856"/>
        <dbReference type="ChEBI" id="CHEBI:59789"/>
        <dbReference type="ChEBI" id="CHEBI:167623"/>
        <dbReference type="ChEBI" id="CHEBI:172880"/>
    </reaction>
    <physiologicalReaction direction="left-to-right" evidence="12">
        <dbReference type="Rhea" id="RHEA:78508"/>
    </physiologicalReaction>
</comment>
<comment type="similarity">
    <text evidence="11">Belongs to the methyltransferase superfamily. Trimethylguanosine synthase family.</text>
</comment>
<comment type="similarity">
    <text evidence="2">Belongs to the USE1 family.</text>
</comment>
<evidence type="ECO:0000256" key="13">
    <source>
        <dbReference type="ARBA" id="ARBA00048740"/>
    </source>
</evidence>
<evidence type="ECO:0000256" key="3">
    <source>
        <dbReference type="ARBA" id="ARBA00018517"/>
    </source>
</evidence>
<dbReference type="Pfam" id="PF09753">
    <property type="entry name" value="Use1"/>
    <property type="match status" value="1"/>
</dbReference>
<protein>
    <recommendedName>
        <fullName evidence="3">Trimethylguanosine synthase</fullName>
    </recommendedName>
    <alternativeName>
        <fullName evidence="16">Cap-specific guanine-N(2) methyltransferase</fullName>
    </alternativeName>
</protein>
<dbReference type="InterPro" id="IPR029063">
    <property type="entry name" value="SAM-dependent_MTases_sf"/>
</dbReference>
<feature type="compositionally biased region" description="Basic and acidic residues" evidence="17">
    <location>
        <begin position="395"/>
        <end position="405"/>
    </location>
</feature>
<dbReference type="GO" id="GO:0015031">
    <property type="term" value="P:protein transport"/>
    <property type="evidence" value="ECO:0007669"/>
    <property type="project" value="UniProtKB-KW"/>
</dbReference>
<evidence type="ECO:0000256" key="18">
    <source>
        <dbReference type="SAM" id="Phobius"/>
    </source>
</evidence>
<dbReference type="InterPro" id="IPR019150">
    <property type="entry name" value="Vesicle_transport_protein_Use1"/>
</dbReference>
<dbReference type="GO" id="GO:0005634">
    <property type="term" value="C:nucleus"/>
    <property type="evidence" value="ECO:0007669"/>
    <property type="project" value="TreeGrafter"/>
</dbReference>
<organism evidence="19 20">
    <name type="scientific">Coemansia aciculifera</name>
    <dbReference type="NCBI Taxonomy" id="417176"/>
    <lineage>
        <taxon>Eukaryota</taxon>
        <taxon>Fungi</taxon>
        <taxon>Fungi incertae sedis</taxon>
        <taxon>Zoopagomycota</taxon>
        <taxon>Kickxellomycotina</taxon>
        <taxon>Kickxellomycetes</taxon>
        <taxon>Kickxellales</taxon>
        <taxon>Kickxellaceae</taxon>
        <taxon>Coemansia</taxon>
    </lineage>
</organism>
<dbReference type="Pfam" id="PF09445">
    <property type="entry name" value="Methyltransf_15"/>
    <property type="match status" value="1"/>
</dbReference>
<dbReference type="PANTHER" id="PTHR14741:SF32">
    <property type="entry name" value="TRIMETHYLGUANOSINE SYNTHASE"/>
    <property type="match status" value="1"/>
</dbReference>
<keyword evidence="9 18" id="KW-1133">Transmembrane helix</keyword>